<dbReference type="AlphaFoldDB" id="A0A9Q0B5D0"/>
<evidence type="ECO:0000256" key="1">
    <source>
        <dbReference type="ARBA" id="ARBA00023242"/>
    </source>
</evidence>
<evidence type="ECO:0000313" key="2">
    <source>
        <dbReference type="EMBL" id="KAI3553834.1"/>
    </source>
</evidence>
<proteinExistence type="predicted"/>
<keyword evidence="1" id="KW-0539">Nucleus</keyword>
<dbReference type="Proteomes" id="UP001056436">
    <property type="component" value="Unassembled WGS sequence"/>
</dbReference>
<dbReference type="InterPro" id="IPR021858">
    <property type="entry name" value="Fun_TF"/>
</dbReference>
<comment type="caution">
    <text evidence="2">The sequence shown here is derived from an EMBL/GenBank/DDBJ whole genome shotgun (WGS) entry which is preliminary data.</text>
</comment>
<reference evidence="2" key="1">
    <citation type="submission" date="2019-01" db="EMBL/GenBank/DDBJ databases">
        <title>Colletotrichum abscissum LGMF1257.</title>
        <authorList>
            <person name="Baroncelli R."/>
        </authorList>
    </citation>
    <scope>NUCLEOTIDE SEQUENCE</scope>
    <source>
        <strain evidence="2">Ca142</strain>
    </source>
</reference>
<dbReference type="OrthoDB" id="5620at2759"/>
<evidence type="ECO:0000313" key="3">
    <source>
        <dbReference type="Proteomes" id="UP001056436"/>
    </source>
</evidence>
<gene>
    <name evidence="2" type="ORF">CABS02_05872</name>
</gene>
<name>A0A9Q0B5D0_9PEZI</name>
<organism evidence="2 3">
    <name type="scientific">Colletotrichum abscissum</name>
    <dbReference type="NCBI Taxonomy" id="1671311"/>
    <lineage>
        <taxon>Eukaryota</taxon>
        <taxon>Fungi</taxon>
        <taxon>Dikarya</taxon>
        <taxon>Ascomycota</taxon>
        <taxon>Pezizomycotina</taxon>
        <taxon>Sordariomycetes</taxon>
        <taxon>Hypocreomycetidae</taxon>
        <taxon>Glomerellales</taxon>
        <taxon>Glomerellaceae</taxon>
        <taxon>Colletotrichum</taxon>
        <taxon>Colletotrichum acutatum species complex</taxon>
    </lineage>
</organism>
<keyword evidence="3" id="KW-1185">Reference proteome</keyword>
<dbReference type="EMBL" id="SDAQ01000027">
    <property type="protein sequence ID" value="KAI3553834.1"/>
    <property type="molecule type" value="Genomic_DNA"/>
</dbReference>
<protein>
    <submittedName>
        <fullName evidence="2">Uncharacterized protein</fullName>
    </submittedName>
</protein>
<dbReference type="Pfam" id="PF11951">
    <property type="entry name" value="Fungal_trans_2"/>
    <property type="match status" value="1"/>
</dbReference>
<accession>A0A9Q0B5D0</accession>
<sequence>MSVERGHIQFIYVHEQNNSNVASAESQRRADSHAATTAHARARRQRNLQYQAVRSTDVQVAADSTLIKSLRFSREDSFASFAKRFSSVEDFLLDYYVQNVVPCSNYEPTRSGFLDGCTKSLNHQFIQLAATSSSALNGPFLVISRRLSHCFPQQKPHYRQLALQDEVACARLLMDVIISCLKMRSPITDSIITIAVFLAQDEILVGDVASTQQHLQGAIHMVRRNGALNNRGFNISLYDIIQKDIVNSDLMKGLSH</sequence>